<evidence type="ECO:0000313" key="6">
    <source>
        <dbReference type="Proteomes" id="UP000663852"/>
    </source>
</evidence>
<dbReference type="GO" id="GO:0003682">
    <property type="term" value="F:chromatin binding"/>
    <property type="evidence" value="ECO:0007669"/>
    <property type="project" value="InterPro"/>
</dbReference>
<protein>
    <recommendedName>
        <fullName evidence="2">BAH domain-containing protein</fullName>
    </recommendedName>
</protein>
<dbReference type="EMBL" id="CAJNOR010000100">
    <property type="protein sequence ID" value="CAF0796402.1"/>
    <property type="molecule type" value="Genomic_DNA"/>
</dbReference>
<dbReference type="InterPro" id="IPR001025">
    <property type="entry name" value="BAH_dom"/>
</dbReference>
<dbReference type="InterPro" id="IPR043151">
    <property type="entry name" value="BAH_sf"/>
</dbReference>
<dbReference type="SMART" id="SM00439">
    <property type="entry name" value="BAH"/>
    <property type="match status" value="1"/>
</dbReference>
<evidence type="ECO:0000259" key="2">
    <source>
        <dbReference type="PROSITE" id="PS51038"/>
    </source>
</evidence>
<feature type="compositionally biased region" description="Polar residues" evidence="1">
    <location>
        <begin position="374"/>
        <end position="395"/>
    </location>
</feature>
<dbReference type="PANTHER" id="PTHR46576:SF1">
    <property type="entry name" value="BROMO ADJACENT HOMOLOGY DOMAIN-CONTAINING 1 PROTEIN"/>
    <property type="match status" value="1"/>
</dbReference>
<dbReference type="GO" id="GO:0031507">
    <property type="term" value="P:heterochromatin formation"/>
    <property type="evidence" value="ECO:0007669"/>
    <property type="project" value="TreeGrafter"/>
</dbReference>
<sequence>MSQRTRFGKASAASNKSPSKSKAKSRMKKTSNKKVSPTKRHNESTSTNLTQPRQKRLSSLTAAALVHYCTSILSPARKVTHAKKTSPKNTTVPDRKRKISNVSSKSETKNIPADIQTRTRREASLRASAMIIQHNEIERSRYNYTLANNQTTSGTRRQRTRSGLNSKTTSPTEEPKQIPNEQFKFNIPSVPPLPIPVPSITTVSNQSDHTQSSPSVIAKPTDQGSSSSVKYPSLTEAVLAEHDRLNETLPSYHTIKHDNLIKWTQELALCGRLSPHDFHIESMDDITDSQSLKMHGNTKEISISSMTDSILSTESLTNHPVPAPSFIFPSTGYPLDLRSFYPLLPCWQYPAWSYQSSASLFQPTPNKIPAKKSLSFNSKPKPTVSTRKPNQDLSSTSKNEALTFHLHTHHHHHIHNSNSTSLSKSSNRTKTTTIPLSPDKPSCSLLNPKEQLVENKVILPLSVNNVVHKEYPSITEDDVLNLSINNNNKSNVNQENGTTKKTTRRKSSPVKRRVTTSGVKLETTPINTEILSPRKALDHNQANVIQPVSNQLSIIEQKVVRRSIKRRSVSAAAVTSMTVVSPTRRSLRGNRTISASSVPSRSKSSLNRKRSYSPVSHTSLSPNKRKKPKISYYWALFGKSSRQLVSVHADKPPVFRECYSSIRHITEKDVIKSNDCVILRPESGKHNGATPYLAKVKWFWEEPTSGEIQMSLLWYYHPEHTELPARVKGRFLFNELLASKYSDCVNVACIEDKCYVLNLNEYNRYCLREASPNLFEHSESVGQLKNLLNKNTSSVHHRPLPAKTVGSQNVFFCRYVYDYRAKRISKNPSLTNPNTTMTSNS</sequence>
<feature type="region of interest" description="Disordered" evidence="1">
    <location>
        <begin position="143"/>
        <end position="179"/>
    </location>
</feature>
<feature type="compositionally biased region" description="Basic residues" evidence="1">
    <location>
        <begin position="19"/>
        <end position="39"/>
    </location>
</feature>
<evidence type="ECO:0000256" key="1">
    <source>
        <dbReference type="SAM" id="MobiDB-lite"/>
    </source>
</evidence>
<dbReference type="GO" id="GO:0005677">
    <property type="term" value="C:chromatin silencing complex"/>
    <property type="evidence" value="ECO:0007669"/>
    <property type="project" value="TreeGrafter"/>
</dbReference>
<keyword evidence="5" id="KW-1185">Reference proteome</keyword>
<organism evidence="4 6">
    <name type="scientific">Adineta ricciae</name>
    <name type="common">Rotifer</name>
    <dbReference type="NCBI Taxonomy" id="249248"/>
    <lineage>
        <taxon>Eukaryota</taxon>
        <taxon>Metazoa</taxon>
        <taxon>Spiralia</taxon>
        <taxon>Gnathifera</taxon>
        <taxon>Rotifera</taxon>
        <taxon>Eurotatoria</taxon>
        <taxon>Bdelloidea</taxon>
        <taxon>Adinetida</taxon>
        <taxon>Adinetidae</taxon>
        <taxon>Adineta</taxon>
    </lineage>
</organism>
<name>A0A813UCZ6_ADIRI</name>
<evidence type="ECO:0000313" key="3">
    <source>
        <dbReference type="EMBL" id="CAF0796402.1"/>
    </source>
</evidence>
<dbReference type="PROSITE" id="PS51038">
    <property type="entry name" value="BAH"/>
    <property type="match status" value="1"/>
</dbReference>
<proteinExistence type="predicted"/>
<dbReference type="PANTHER" id="PTHR46576">
    <property type="entry name" value="BROMO ADJACENT HOMOLOGY DOMAIN-CONTAINING 1 PROTEIN"/>
    <property type="match status" value="1"/>
</dbReference>
<dbReference type="InterPro" id="IPR053032">
    <property type="entry name" value="BAH_domain-containing"/>
</dbReference>
<feature type="region of interest" description="Disordered" evidence="1">
    <location>
        <begin position="409"/>
        <end position="442"/>
    </location>
</feature>
<feature type="region of interest" description="Disordered" evidence="1">
    <location>
        <begin position="201"/>
        <end position="229"/>
    </location>
</feature>
<evidence type="ECO:0000313" key="4">
    <source>
        <dbReference type="EMBL" id="CAF0821718.1"/>
    </source>
</evidence>
<dbReference type="Proteomes" id="UP000663852">
    <property type="component" value="Unassembled WGS sequence"/>
</dbReference>
<dbReference type="OrthoDB" id="1922186at2759"/>
<feature type="compositionally biased region" description="Basic residues" evidence="1">
    <location>
        <begin position="501"/>
        <end position="511"/>
    </location>
</feature>
<dbReference type="GO" id="GO:0045892">
    <property type="term" value="P:negative regulation of DNA-templated transcription"/>
    <property type="evidence" value="ECO:0007669"/>
    <property type="project" value="TreeGrafter"/>
</dbReference>
<evidence type="ECO:0000313" key="5">
    <source>
        <dbReference type="Proteomes" id="UP000663828"/>
    </source>
</evidence>
<feature type="compositionally biased region" description="Low complexity" evidence="1">
    <location>
        <begin position="416"/>
        <end position="433"/>
    </location>
</feature>
<dbReference type="EMBL" id="CAJNOJ010000016">
    <property type="protein sequence ID" value="CAF0821718.1"/>
    <property type="molecule type" value="Genomic_DNA"/>
</dbReference>
<feature type="compositionally biased region" description="Low complexity" evidence="1">
    <location>
        <begin position="571"/>
        <end position="583"/>
    </location>
</feature>
<accession>A0A813UCZ6</accession>
<feature type="compositionally biased region" description="Low complexity" evidence="1">
    <location>
        <begin position="594"/>
        <end position="605"/>
    </location>
</feature>
<feature type="region of interest" description="Disordered" evidence="1">
    <location>
        <begin position="571"/>
        <end position="625"/>
    </location>
</feature>
<feature type="region of interest" description="Disordered" evidence="1">
    <location>
        <begin position="78"/>
        <end position="119"/>
    </location>
</feature>
<feature type="region of interest" description="Disordered" evidence="1">
    <location>
        <begin position="369"/>
        <end position="395"/>
    </location>
</feature>
<reference evidence="4" key="1">
    <citation type="submission" date="2021-02" db="EMBL/GenBank/DDBJ databases">
        <authorList>
            <person name="Nowell W R."/>
        </authorList>
    </citation>
    <scope>NUCLEOTIDE SEQUENCE</scope>
</reference>
<dbReference type="GO" id="GO:0000976">
    <property type="term" value="F:transcription cis-regulatory region binding"/>
    <property type="evidence" value="ECO:0007669"/>
    <property type="project" value="TreeGrafter"/>
</dbReference>
<feature type="region of interest" description="Disordered" evidence="1">
    <location>
        <begin position="485"/>
        <end position="511"/>
    </location>
</feature>
<dbReference type="AlphaFoldDB" id="A0A813UCZ6"/>
<feature type="domain" description="BAH" evidence="2">
    <location>
        <begin position="669"/>
        <end position="828"/>
    </location>
</feature>
<feature type="compositionally biased region" description="Polar residues" evidence="1">
    <location>
        <begin position="44"/>
        <end position="56"/>
    </location>
</feature>
<feature type="region of interest" description="Disordered" evidence="1">
    <location>
        <begin position="1"/>
        <end position="56"/>
    </location>
</feature>
<dbReference type="Pfam" id="PF01426">
    <property type="entry name" value="BAH"/>
    <property type="match status" value="1"/>
</dbReference>
<dbReference type="Proteomes" id="UP000663828">
    <property type="component" value="Unassembled WGS sequence"/>
</dbReference>
<gene>
    <name evidence="4" type="ORF">EDS130_LOCUS5890</name>
    <name evidence="3" type="ORF">XAT740_LOCUS2748</name>
</gene>
<feature type="compositionally biased region" description="Low complexity" evidence="1">
    <location>
        <begin position="9"/>
        <end position="18"/>
    </location>
</feature>
<dbReference type="Gene3D" id="2.30.30.490">
    <property type="match status" value="1"/>
</dbReference>
<comment type="caution">
    <text evidence="4">The sequence shown here is derived from an EMBL/GenBank/DDBJ whole genome shotgun (WGS) entry which is preliminary data.</text>
</comment>
<feature type="compositionally biased region" description="Polar residues" evidence="1">
    <location>
        <begin position="204"/>
        <end position="215"/>
    </location>
</feature>